<comment type="similarity">
    <text evidence="2">Belongs to the MotB family.</text>
</comment>
<dbReference type="Pfam" id="PF00691">
    <property type="entry name" value="OmpA"/>
    <property type="match status" value="1"/>
</dbReference>
<dbReference type="InterPro" id="IPR025713">
    <property type="entry name" value="MotB-like_N_dom"/>
</dbReference>
<sequence>MKAIALTRRNRWAISFADLALLLLGFFVLLHANAGRQQEIVGQIAREFGAPTAGSDVLRADALFAPGEAMIGPQGNGEIVKVAQKMRGSSDIVEIHSVGQGGTTLRFDSWDLSAARLGSVARALTHAGIEPRRIVIRGLDQSQASAAKGQTFTFRYRPAH</sequence>
<keyword evidence="8" id="KW-0966">Cell projection</keyword>
<dbReference type="InterPro" id="IPR006665">
    <property type="entry name" value="OmpA-like"/>
</dbReference>
<name>A0A841J2Q1_9SPHN</name>
<reference evidence="8 9" key="1">
    <citation type="submission" date="2020-08" db="EMBL/GenBank/DDBJ databases">
        <title>Genomic Encyclopedia of Type Strains, Phase IV (KMG-IV): sequencing the most valuable type-strain genomes for metagenomic binning, comparative biology and taxonomic classification.</title>
        <authorList>
            <person name="Goeker M."/>
        </authorList>
    </citation>
    <scope>NUCLEOTIDE SEQUENCE [LARGE SCALE GENOMIC DNA]</scope>
    <source>
        <strain evidence="8 9">DSM 102255</strain>
    </source>
</reference>
<dbReference type="GO" id="GO:0016020">
    <property type="term" value="C:membrane"/>
    <property type="evidence" value="ECO:0007669"/>
    <property type="project" value="UniProtKB-SubCell"/>
</dbReference>
<keyword evidence="4" id="KW-0812">Transmembrane</keyword>
<dbReference type="EMBL" id="JACIJP010000002">
    <property type="protein sequence ID" value="MBB6123806.1"/>
    <property type="molecule type" value="Genomic_DNA"/>
</dbReference>
<evidence type="ECO:0000256" key="2">
    <source>
        <dbReference type="ARBA" id="ARBA00008914"/>
    </source>
</evidence>
<dbReference type="SUPFAM" id="SSF103088">
    <property type="entry name" value="OmpA-like"/>
    <property type="match status" value="1"/>
</dbReference>
<evidence type="ECO:0000256" key="4">
    <source>
        <dbReference type="ARBA" id="ARBA00022989"/>
    </source>
</evidence>
<feature type="domain" description="Motility protein B-like N-terminal" evidence="7">
    <location>
        <begin position="10"/>
        <end position="49"/>
    </location>
</feature>
<comment type="caution">
    <text evidence="8">The sequence shown here is derived from an EMBL/GenBank/DDBJ whole genome shotgun (WGS) entry which is preliminary data.</text>
</comment>
<keyword evidence="3" id="KW-1003">Cell membrane</keyword>
<organism evidence="8 9">
    <name type="scientific">Sphingobium subterraneum</name>
    <dbReference type="NCBI Taxonomy" id="627688"/>
    <lineage>
        <taxon>Bacteria</taxon>
        <taxon>Pseudomonadati</taxon>
        <taxon>Pseudomonadota</taxon>
        <taxon>Alphaproteobacteria</taxon>
        <taxon>Sphingomonadales</taxon>
        <taxon>Sphingomonadaceae</taxon>
        <taxon>Sphingobium</taxon>
    </lineage>
</organism>
<evidence type="ECO:0000259" key="6">
    <source>
        <dbReference type="Pfam" id="PF00691"/>
    </source>
</evidence>
<evidence type="ECO:0000259" key="7">
    <source>
        <dbReference type="Pfam" id="PF13677"/>
    </source>
</evidence>
<dbReference type="Pfam" id="PF13677">
    <property type="entry name" value="MotB_plug"/>
    <property type="match status" value="1"/>
</dbReference>
<evidence type="ECO:0000256" key="1">
    <source>
        <dbReference type="ARBA" id="ARBA00004162"/>
    </source>
</evidence>
<keyword evidence="8" id="KW-0969">Cilium</keyword>
<dbReference type="Gene3D" id="3.30.1330.60">
    <property type="entry name" value="OmpA-like domain"/>
    <property type="match status" value="1"/>
</dbReference>
<protein>
    <submittedName>
        <fullName evidence="8">Flagellar motor protein MotB</fullName>
    </submittedName>
</protein>
<keyword evidence="9" id="KW-1185">Reference proteome</keyword>
<dbReference type="InterPro" id="IPR036737">
    <property type="entry name" value="OmpA-like_sf"/>
</dbReference>
<dbReference type="AlphaFoldDB" id="A0A841J2Q1"/>
<accession>A0A841J2Q1</accession>
<evidence type="ECO:0000313" key="8">
    <source>
        <dbReference type="EMBL" id="MBB6123806.1"/>
    </source>
</evidence>
<dbReference type="Proteomes" id="UP000552700">
    <property type="component" value="Unassembled WGS sequence"/>
</dbReference>
<evidence type="ECO:0000256" key="5">
    <source>
        <dbReference type="ARBA" id="ARBA00023136"/>
    </source>
</evidence>
<keyword evidence="4" id="KW-1133">Transmembrane helix</keyword>
<gene>
    <name evidence="8" type="ORF">FHS92_001535</name>
</gene>
<feature type="domain" description="OmpA-like" evidence="6">
    <location>
        <begin position="63"/>
        <end position="142"/>
    </location>
</feature>
<proteinExistence type="inferred from homology"/>
<evidence type="ECO:0000313" key="9">
    <source>
        <dbReference type="Proteomes" id="UP000552700"/>
    </source>
</evidence>
<keyword evidence="5" id="KW-0472">Membrane</keyword>
<evidence type="ECO:0000256" key="3">
    <source>
        <dbReference type="ARBA" id="ARBA00022475"/>
    </source>
</evidence>
<comment type="subcellular location">
    <subcellularLocation>
        <location evidence="1">Cell membrane</location>
        <topology evidence="1">Single-pass membrane protein</topology>
    </subcellularLocation>
</comment>
<dbReference type="RefSeq" id="WP_184079261.1">
    <property type="nucleotide sequence ID" value="NZ_JACIJP010000002.1"/>
</dbReference>
<keyword evidence="8" id="KW-0282">Flagellum</keyword>